<keyword evidence="4" id="KW-1185">Reference proteome</keyword>
<evidence type="ECO:0000259" key="2">
    <source>
        <dbReference type="Pfam" id="PF20150"/>
    </source>
</evidence>
<dbReference type="Pfam" id="PF20150">
    <property type="entry name" value="2EXR"/>
    <property type="match status" value="1"/>
</dbReference>
<dbReference type="AlphaFoldDB" id="A0A8H7SYV2"/>
<name>A0A8H7SYV2_9HELO</name>
<accession>A0A8H7SYV2</accession>
<feature type="compositionally biased region" description="Polar residues" evidence="1">
    <location>
        <begin position="18"/>
        <end position="43"/>
    </location>
</feature>
<evidence type="ECO:0000313" key="3">
    <source>
        <dbReference type="EMBL" id="KAG4412069.1"/>
    </source>
</evidence>
<proteinExistence type="predicted"/>
<dbReference type="OrthoDB" id="3487027at2759"/>
<dbReference type="Proteomes" id="UP000664132">
    <property type="component" value="Unassembled WGS sequence"/>
</dbReference>
<reference evidence="3" key="1">
    <citation type="submission" date="2021-02" db="EMBL/GenBank/DDBJ databases">
        <title>Genome sequence Cadophora malorum strain M34.</title>
        <authorList>
            <person name="Stefanovic E."/>
            <person name="Vu D."/>
            <person name="Scully C."/>
            <person name="Dijksterhuis J."/>
            <person name="Roader J."/>
            <person name="Houbraken J."/>
        </authorList>
    </citation>
    <scope>NUCLEOTIDE SEQUENCE</scope>
    <source>
        <strain evidence="3">M34</strain>
    </source>
</reference>
<protein>
    <recommendedName>
        <fullName evidence="2">2EXR domain-containing protein</fullName>
    </recommendedName>
</protein>
<dbReference type="InterPro" id="IPR045518">
    <property type="entry name" value="2EXR"/>
</dbReference>
<comment type="caution">
    <text evidence="3">The sequence shown here is derived from an EMBL/GenBank/DDBJ whole genome shotgun (WGS) entry which is preliminary data.</text>
</comment>
<feature type="region of interest" description="Disordered" evidence="1">
    <location>
        <begin position="17"/>
        <end position="43"/>
    </location>
</feature>
<evidence type="ECO:0000313" key="4">
    <source>
        <dbReference type="Proteomes" id="UP000664132"/>
    </source>
</evidence>
<feature type="domain" description="2EXR" evidence="2">
    <location>
        <begin position="211"/>
        <end position="277"/>
    </location>
</feature>
<organism evidence="3 4">
    <name type="scientific">Cadophora malorum</name>
    <dbReference type="NCBI Taxonomy" id="108018"/>
    <lineage>
        <taxon>Eukaryota</taxon>
        <taxon>Fungi</taxon>
        <taxon>Dikarya</taxon>
        <taxon>Ascomycota</taxon>
        <taxon>Pezizomycotina</taxon>
        <taxon>Leotiomycetes</taxon>
        <taxon>Helotiales</taxon>
        <taxon>Ploettnerulaceae</taxon>
        <taxon>Cadophora</taxon>
    </lineage>
</organism>
<evidence type="ECO:0000256" key="1">
    <source>
        <dbReference type="SAM" id="MobiDB-lite"/>
    </source>
</evidence>
<sequence length="277" mass="30711">MLTRLLEGQEESAVLLRNATTTNPRGDYQQPASTRRSRGSISLNVPAGSIPTIQSTFSLLPTLLPSANWAQSKASQLLELWHPPDRLKTRNKVRTRKPYWFMNRNKIMLPSSTTGCSRPNTNIDASLQATQENAGDGLHSRTTSLHSSMDQETNVNEMGAQTPLMNFPHPRLFLPKQKKLGSSFDHNPISSSSTFNFRSAAAAVADPHKVFTLLPKLSLELRRMIWHQALTNTQVISVDCGNFMELIWLDTTPTDLEDPSGDQCALTAVSKEARAEA</sequence>
<dbReference type="EMBL" id="JAFJYH010000413">
    <property type="protein sequence ID" value="KAG4412069.1"/>
    <property type="molecule type" value="Genomic_DNA"/>
</dbReference>
<gene>
    <name evidence="3" type="ORF">IFR04_014809</name>
</gene>